<reference evidence="3" key="3">
    <citation type="submission" date="2016-03" db="UniProtKB">
        <authorList>
            <consortium name="EnsemblProtists"/>
        </authorList>
    </citation>
    <scope>IDENTIFICATION</scope>
</reference>
<sequence length="833" mass="89688">MHFFQYFVWIVIGISSGRNLVTTMRTRPRRPAGAAARSESGKRDPVEEPSAQDSDSDVEQDVKRTRRTQDLEKPDSKGNGDKSGRTSRNALEKNPKSADRQEHAELAVTSRATRAMTRDSRNACVSGKKYLSSDKTDHQIQPADRESSESEISNTGDMTAKKKAGESHRPEGRMACRPLVIAPAPPARNGKRRRRPDEEDFAYEYELQALLESLDHERKHTIPRTADRIDEKSNMWGYKGTPYSSGQSGEGTDNSVKLYRPWFTSFSNRFQALNRKSVLQDLSTIQAQDPTFPKGEKGGEINGSGSESDSKDSKASPSRFKGSSGKSKEKEALGSVSSADMDGHSIKSLLFSNLNGLNVPAQTFAGTPKHLSSNSLLVKPKPTDLKTESQSQYLRHQEDLVNYWFGEAKSKQPDYLTIKAAEMNESTRMEARAAHRHDHSSHAVLSYSGQESNHIRKINQASKLSGSNPVTKKSASNISVIQGPHHHTPNSQYGSPSSKIQVSVLNNSAPPTSVSFSSTNNSSKYFVGSIIQAFKDGNWRTVRIEASRMRSSVEEVRVSYLGGALGLPPEWIPTSSGLLRPIPTTPKQSAWHSSHSKNVSKNAVATSQAFQSVKHVGSKAGGSTSSHGYSMMTSNGFGKSTMPGAPALSSQAEDSWKDPNQSRLWGAAAALRGTTTANGMSGDAWGMKTSGSSAGGMNNGMNALSLQSNLSALLGKSPSSHGDLNLLGSSVMGLSSAMPGKGPVSSQSGSLLSFLSSVEDKESGSRRALIDAMLPSPFSASTPSISQFKGSLGSLLQQQPPLSFNGVGMMEAGQHRSRDLLLSLSGAKMNGGT</sequence>
<feature type="compositionally biased region" description="Polar residues" evidence="1">
    <location>
        <begin position="365"/>
        <end position="376"/>
    </location>
</feature>
<dbReference type="RefSeq" id="XP_005835852.1">
    <property type="nucleotide sequence ID" value="XM_005835795.1"/>
</dbReference>
<keyword evidence="4" id="KW-1185">Reference proteome</keyword>
<reference evidence="2 4" key="1">
    <citation type="journal article" date="2012" name="Nature">
        <title>Algal genomes reveal evolutionary mosaicism and the fate of nucleomorphs.</title>
        <authorList>
            <consortium name="DOE Joint Genome Institute"/>
            <person name="Curtis B.A."/>
            <person name="Tanifuji G."/>
            <person name="Burki F."/>
            <person name="Gruber A."/>
            <person name="Irimia M."/>
            <person name="Maruyama S."/>
            <person name="Arias M.C."/>
            <person name="Ball S.G."/>
            <person name="Gile G.H."/>
            <person name="Hirakawa Y."/>
            <person name="Hopkins J.F."/>
            <person name="Kuo A."/>
            <person name="Rensing S.A."/>
            <person name="Schmutz J."/>
            <person name="Symeonidi A."/>
            <person name="Elias M."/>
            <person name="Eveleigh R.J."/>
            <person name="Herman E.K."/>
            <person name="Klute M.J."/>
            <person name="Nakayama T."/>
            <person name="Obornik M."/>
            <person name="Reyes-Prieto A."/>
            <person name="Armbrust E.V."/>
            <person name="Aves S.J."/>
            <person name="Beiko R.G."/>
            <person name="Coutinho P."/>
            <person name="Dacks J.B."/>
            <person name="Durnford D.G."/>
            <person name="Fast N.M."/>
            <person name="Green B.R."/>
            <person name="Grisdale C.J."/>
            <person name="Hempel F."/>
            <person name="Henrissat B."/>
            <person name="Hoppner M.P."/>
            <person name="Ishida K."/>
            <person name="Kim E."/>
            <person name="Koreny L."/>
            <person name="Kroth P.G."/>
            <person name="Liu Y."/>
            <person name="Malik S.B."/>
            <person name="Maier U.G."/>
            <person name="McRose D."/>
            <person name="Mock T."/>
            <person name="Neilson J.A."/>
            <person name="Onodera N.T."/>
            <person name="Poole A.M."/>
            <person name="Pritham E.J."/>
            <person name="Richards T.A."/>
            <person name="Rocap G."/>
            <person name="Roy S.W."/>
            <person name="Sarai C."/>
            <person name="Schaack S."/>
            <person name="Shirato S."/>
            <person name="Slamovits C.H."/>
            <person name="Spencer D.F."/>
            <person name="Suzuki S."/>
            <person name="Worden A.Z."/>
            <person name="Zauner S."/>
            <person name="Barry K."/>
            <person name="Bell C."/>
            <person name="Bharti A.K."/>
            <person name="Crow J.A."/>
            <person name="Grimwood J."/>
            <person name="Kramer R."/>
            <person name="Lindquist E."/>
            <person name="Lucas S."/>
            <person name="Salamov A."/>
            <person name="McFadden G.I."/>
            <person name="Lane C.E."/>
            <person name="Keeling P.J."/>
            <person name="Gray M.W."/>
            <person name="Grigoriev I.V."/>
            <person name="Archibald J.M."/>
        </authorList>
    </citation>
    <scope>NUCLEOTIDE SEQUENCE</scope>
    <source>
        <strain evidence="2 4">CCMP2712</strain>
    </source>
</reference>
<feature type="region of interest" description="Disordered" evidence="1">
    <location>
        <begin position="285"/>
        <end position="339"/>
    </location>
</feature>
<feature type="region of interest" description="Disordered" evidence="1">
    <location>
        <begin position="365"/>
        <end position="391"/>
    </location>
</feature>
<dbReference type="PaxDb" id="55529-EKX48872"/>
<feature type="compositionally biased region" description="Basic and acidic residues" evidence="1">
    <location>
        <begin position="60"/>
        <end position="105"/>
    </location>
</feature>
<gene>
    <name evidence="2" type="ORF">GUITHDRAFT_105496</name>
</gene>
<dbReference type="AlphaFoldDB" id="L1JKN6"/>
<feature type="compositionally biased region" description="Basic and acidic residues" evidence="1">
    <location>
        <begin position="159"/>
        <end position="171"/>
    </location>
</feature>
<reference evidence="4" key="2">
    <citation type="submission" date="2012-11" db="EMBL/GenBank/DDBJ databases">
        <authorList>
            <person name="Kuo A."/>
            <person name="Curtis B.A."/>
            <person name="Tanifuji G."/>
            <person name="Burki F."/>
            <person name="Gruber A."/>
            <person name="Irimia M."/>
            <person name="Maruyama S."/>
            <person name="Arias M.C."/>
            <person name="Ball S.G."/>
            <person name="Gile G.H."/>
            <person name="Hirakawa Y."/>
            <person name="Hopkins J.F."/>
            <person name="Rensing S.A."/>
            <person name="Schmutz J."/>
            <person name="Symeonidi A."/>
            <person name="Elias M."/>
            <person name="Eveleigh R.J."/>
            <person name="Herman E.K."/>
            <person name="Klute M.J."/>
            <person name="Nakayama T."/>
            <person name="Obornik M."/>
            <person name="Reyes-Prieto A."/>
            <person name="Armbrust E.V."/>
            <person name="Aves S.J."/>
            <person name="Beiko R.G."/>
            <person name="Coutinho P."/>
            <person name="Dacks J.B."/>
            <person name="Durnford D.G."/>
            <person name="Fast N.M."/>
            <person name="Green B.R."/>
            <person name="Grisdale C."/>
            <person name="Hempe F."/>
            <person name="Henrissat B."/>
            <person name="Hoppner M.P."/>
            <person name="Ishida K.-I."/>
            <person name="Kim E."/>
            <person name="Koreny L."/>
            <person name="Kroth P.G."/>
            <person name="Liu Y."/>
            <person name="Malik S.-B."/>
            <person name="Maier U.G."/>
            <person name="McRose D."/>
            <person name="Mock T."/>
            <person name="Neilson J.A."/>
            <person name="Onodera N.T."/>
            <person name="Poole A.M."/>
            <person name="Pritham E.J."/>
            <person name="Richards T.A."/>
            <person name="Rocap G."/>
            <person name="Roy S.W."/>
            <person name="Sarai C."/>
            <person name="Schaack S."/>
            <person name="Shirato S."/>
            <person name="Slamovits C.H."/>
            <person name="Spencer D.F."/>
            <person name="Suzuki S."/>
            <person name="Worden A.Z."/>
            <person name="Zauner S."/>
            <person name="Barry K."/>
            <person name="Bell C."/>
            <person name="Bharti A.K."/>
            <person name="Crow J.A."/>
            <person name="Grimwood J."/>
            <person name="Kramer R."/>
            <person name="Lindquist E."/>
            <person name="Lucas S."/>
            <person name="Salamov A."/>
            <person name="McFadden G.I."/>
            <person name="Lane C.E."/>
            <person name="Keeling P.J."/>
            <person name="Gray M.W."/>
            <person name="Grigoriev I.V."/>
            <person name="Archibald J.M."/>
        </authorList>
    </citation>
    <scope>NUCLEOTIDE SEQUENCE</scope>
    <source>
        <strain evidence="4">CCMP2712</strain>
    </source>
</reference>
<dbReference type="EnsemblProtists" id="EKX48872">
    <property type="protein sequence ID" value="EKX48872"/>
    <property type="gene ID" value="GUITHDRAFT_105496"/>
</dbReference>
<dbReference type="Proteomes" id="UP000011087">
    <property type="component" value="Unassembled WGS sequence"/>
</dbReference>
<dbReference type="HOGENOM" id="CLU_340808_0_0_1"/>
<proteinExistence type="predicted"/>
<evidence type="ECO:0000313" key="3">
    <source>
        <dbReference type="EnsemblProtists" id="EKX48872"/>
    </source>
</evidence>
<feature type="compositionally biased region" description="Low complexity" evidence="1">
    <location>
        <begin position="315"/>
        <end position="325"/>
    </location>
</feature>
<evidence type="ECO:0000313" key="4">
    <source>
        <dbReference type="Proteomes" id="UP000011087"/>
    </source>
</evidence>
<organism evidence="2">
    <name type="scientific">Guillardia theta (strain CCMP2712)</name>
    <name type="common">Cryptophyte</name>
    <dbReference type="NCBI Taxonomy" id="905079"/>
    <lineage>
        <taxon>Eukaryota</taxon>
        <taxon>Cryptophyceae</taxon>
        <taxon>Pyrenomonadales</taxon>
        <taxon>Geminigeraceae</taxon>
        <taxon>Guillardia</taxon>
    </lineage>
</organism>
<evidence type="ECO:0000256" key="1">
    <source>
        <dbReference type="SAM" id="MobiDB-lite"/>
    </source>
</evidence>
<dbReference type="KEGG" id="gtt:GUITHDRAFT_105496"/>
<name>L1JKN6_GUITC</name>
<dbReference type="GeneID" id="17305493"/>
<dbReference type="EMBL" id="JH992984">
    <property type="protein sequence ID" value="EKX48872.1"/>
    <property type="molecule type" value="Genomic_DNA"/>
</dbReference>
<protein>
    <submittedName>
        <fullName evidence="2 3">Uncharacterized protein</fullName>
    </submittedName>
</protein>
<accession>L1JKN6</accession>
<evidence type="ECO:0000313" key="2">
    <source>
        <dbReference type="EMBL" id="EKX48872.1"/>
    </source>
</evidence>
<feature type="compositionally biased region" description="Basic and acidic residues" evidence="1">
    <location>
        <begin position="131"/>
        <end position="148"/>
    </location>
</feature>
<feature type="region of interest" description="Disordered" evidence="1">
    <location>
        <begin position="25"/>
        <end position="171"/>
    </location>
</feature>